<dbReference type="InterPro" id="IPR036291">
    <property type="entry name" value="NAD(P)-bd_dom_sf"/>
</dbReference>
<dbReference type="Proteomes" id="UP000624325">
    <property type="component" value="Unassembled WGS sequence"/>
</dbReference>
<dbReference type="SUPFAM" id="SSF51735">
    <property type="entry name" value="NAD(P)-binding Rossmann-fold domains"/>
    <property type="match status" value="1"/>
</dbReference>
<keyword evidence="3" id="KW-1185">Reference proteome</keyword>
<dbReference type="PANTHER" id="PTHR12126:SF11">
    <property type="entry name" value="NADH DEHYDROGENASE [UBIQUINONE] 1 ALPHA SUBCOMPLEX SUBUNIT 9, MITOCHONDRIAL"/>
    <property type="match status" value="1"/>
</dbReference>
<evidence type="ECO:0000259" key="1">
    <source>
        <dbReference type="Pfam" id="PF13460"/>
    </source>
</evidence>
<proteinExistence type="predicted"/>
<dbReference type="Pfam" id="PF13460">
    <property type="entry name" value="NAD_binding_10"/>
    <property type="match status" value="1"/>
</dbReference>
<evidence type="ECO:0000313" key="2">
    <source>
        <dbReference type="EMBL" id="GIF60652.1"/>
    </source>
</evidence>
<reference evidence="2 3" key="1">
    <citation type="submission" date="2021-01" db="EMBL/GenBank/DDBJ databases">
        <title>Whole genome shotgun sequence of Asanoa iriomotensis NBRC 100142.</title>
        <authorList>
            <person name="Komaki H."/>
            <person name="Tamura T."/>
        </authorList>
    </citation>
    <scope>NUCLEOTIDE SEQUENCE [LARGE SCALE GENOMIC DNA]</scope>
    <source>
        <strain evidence="2 3">NBRC 100142</strain>
    </source>
</reference>
<accession>A0ABQ4CD09</accession>
<evidence type="ECO:0000313" key="3">
    <source>
        <dbReference type="Proteomes" id="UP000624325"/>
    </source>
</evidence>
<protein>
    <submittedName>
        <fullName evidence="2">Nucleoside-diphosphate sugar epimerase</fullName>
    </submittedName>
</protein>
<dbReference type="InterPro" id="IPR051207">
    <property type="entry name" value="ComplexI_NDUFA9_subunit"/>
</dbReference>
<sequence length="249" mass="26108">MVGRPTASALSQRGHQVAILSRGGTAGPAGTESFQGDLTTGAGLDKALAGVDCVVDCANVATMSRSTAVRWFSATTTLLGRLASEAGVKHHVVLSIVGVDKVPLGYYAGKLAQEQAAMHGPVPATVLRATQFHEFAGQTMDQLRFGRFALVPQMMTQPVAAAEVGRALAEVVEDGPRGRVPDIAGPRPERLPDLARQLSRARGDRRTVIPVRLPGRTGRAINSPAILPGPDAVLRGPTFAEWLPSATKP</sequence>
<name>A0ABQ4CD09_9ACTN</name>
<organism evidence="2 3">
    <name type="scientific">Asanoa iriomotensis</name>
    <dbReference type="NCBI Taxonomy" id="234613"/>
    <lineage>
        <taxon>Bacteria</taxon>
        <taxon>Bacillati</taxon>
        <taxon>Actinomycetota</taxon>
        <taxon>Actinomycetes</taxon>
        <taxon>Micromonosporales</taxon>
        <taxon>Micromonosporaceae</taxon>
        <taxon>Asanoa</taxon>
    </lineage>
</organism>
<dbReference type="PANTHER" id="PTHR12126">
    <property type="entry name" value="NADH-UBIQUINONE OXIDOREDUCTASE 39 KDA SUBUNIT-RELATED"/>
    <property type="match status" value="1"/>
</dbReference>
<comment type="caution">
    <text evidence="2">The sequence shown here is derived from an EMBL/GenBank/DDBJ whole genome shotgun (WGS) entry which is preliminary data.</text>
</comment>
<gene>
    <name evidence="2" type="ORF">Air01nite_67470</name>
</gene>
<dbReference type="EMBL" id="BONC01000073">
    <property type="protein sequence ID" value="GIF60652.1"/>
    <property type="molecule type" value="Genomic_DNA"/>
</dbReference>
<feature type="domain" description="NAD(P)-binding" evidence="1">
    <location>
        <begin position="2"/>
        <end position="173"/>
    </location>
</feature>
<dbReference type="Gene3D" id="3.40.50.720">
    <property type="entry name" value="NAD(P)-binding Rossmann-like Domain"/>
    <property type="match status" value="1"/>
</dbReference>
<dbReference type="InterPro" id="IPR016040">
    <property type="entry name" value="NAD(P)-bd_dom"/>
</dbReference>